<protein>
    <submittedName>
        <fullName evidence="2">GyrI-like domain-containing protein</fullName>
    </submittedName>
</protein>
<proteinExistence type="predicted"/>
<dbReference type="SUPFAM" id="SSF55136">
    <property type="entry name" value="Probable bacterial effector-binding domain"/>
    <property type="match status" value="1"/>
</dbReference>
<name>A0ABX8GIF3_9CELL</name>
<dbReference type="InterPro" id="IPR010499">
    <property type="entry name" value="AraC_E-bd"/>
</dbReference>
<evidence type="ECO:0000313" key="2">
    <source>
        <dbReference type="EMBL" id="QWC15983.1"/>
    </source>
</evidence>
<dbReference type="Proteomes" id="UP000679335">
    <property type="component" value="Chromosome"/>
</dbReference>
<sequence length="155" mass="16747">MECTRTDLPAVTIAAVRSTVPMSRLTEFYDTAYAQVTAAAGREGWTLAGPAFGWYHRMPTDSVDLTAGFVVDGAALGTWEDVEVSEMPGGAALVLIHTGPYDALADAWERLEKERAELGVEGRGDFWEEYVTDPAPDGDPDLNITRLVLPLSVDA</sequence>
<dbReference type="Gene3D" id="3.20.80.10">
    <property type="entry name" value="Regulatory factor, effector binding domain"/>
    <property type="match status" value="1"/>
</dbReference>
<keyword evidence="3" id="KW-1185">Reference proteome</keyword>
<dbReference type="InterPro" id="IPR029442">
    <property type="entry name" value="GyrI-like"/>
</dbReference>
<dbReference type="SMART" id="SM00871">
    <property type="entry name" value="AraC_E_bind"/>
    <property type="match status" value="1"/>
</dbReference>
<feature type="domain" description="AraC effector-binding" evidence="1">
    <location>
        <begin position="1"/>
        <end position="152"/>
    </location>
</feature>
<accession>A0ABX8GIF3</accession>
<dbReference type="RefSeq" id="WP_208196557.1">
    <property type="nucleotide sequence ID" value="NZ_CP076023.1"/>
</dbReference>
<dbReference type="InterPro" id="IPR011256">
    <property type="entry name" value="Reg_factor_effector_dom_sf"/>
</dbReference>
<dbReference type="EMBL" id="CP076023">
    <property type="protein sequence ID" value="QWC15983.1"/>
    <property type="molecule type" value="Genomic_DNA"/>
</dbReference>
<reference evidence="2 3" key="1">
    <citation type="submission" date="2021-05" db="EMBL/GenBank/DDBJ databases">
        <title>Novel species in genus Cellulomonas.</title>
        <authorList>
            <person name="Zhang G."/>
        </authorList>
    </citation>
    <scope>NUCLEOTIDE SEQUENCE [LARGE SCALE GENOMIC DNA]</scope>
    <source>
        <strain evidence="3">zg-ZUI157</strain>
    </source>
</reference>
<dbReference type="Pfam" id="PF06445">
    <property type="entry name" value="GyrI-like"/>
    <property type="match status" value="1"/>
</dbReference>
<gene>
    <name evidence="2" type="ORF">KKR89_17350</name>
</gene>
<organism evidence="2 3">
    <name type="scientific">Cellulomonas dongxiuzhuiae</name>
    <dbReference type="NCBI Taxonomy" id="2819979"/>
    <lineage>
        <taxon>Bacteria</taxon>
        <taxon>Bacillati</taxon>
        <taxon>Actinomycetota</taxon>
        <taxon>Actinomycetes</taxon>
        <taxon>Micrococcales</taxon>
        <taxon>Cellulomonadaceae</taxon>
        <taxon>Cellulomonas</taxon>
    </lineage>
</organism>
<evidence type="ECO:0000313" key="3">
    <source>
        <dbReference type="Proteomes" id="UP000679335"/>
    </source>
</evidence>
<evidence type="ECO:0000259" key="1">
    <source>
        <dbReference type="SMART" id="SM00871"/>
    </source>
</evidence>